<dbReference type="EnsemblMetazoa" id="tetur02g07360.1">
    <property type="protein sequence ID" value="tetur02g07360.1"/>
    <property type="gene ID" value="tetur02g07360"/>
</dbReference>
<dbReference type="EMBL" id="CAEY01000807">
    <property type="status" value="NOT_ANNOTATED_CDS"/>
    <property type="molecule type" value="Genomic_DNA"/>
</dbReference>
<accession>T1JW84</accession>
<dbReference type="Proteomes" id="UP000015104">
    <property type="component" value="Unassembled WGS sequence"/>
</dbReference>
<organism evidence="1 2">
    <name type="scientific">Tetranychus urticae</name>
    <name type="common">Two-spotted spider mite</name>
    <dbReference type="NCBI Taxonomy" id="32264"/>
    <lineage>
        <taxon>Eukaryota</taxon>
        <taxon>Metazoa</taxon>
        <taxon>Ecdysozoa</taxon>
        <taxon>Arthropoda</taxon>
        <taxon>Chelicerata</taxon>
        <taxon>Arachnida</taxon>
        <taxon>Acari</taxon>
        <taxon>Acariformes</taxon>
        <taxon>Trombidiformes</taxon>
        <taxon>Prostigmata</taxon>
        <taxon>Eleutherengona</taxon>
        <taxon>Raphignathae</taxon>
        <taxon>Tetranychoidea</taxon>
        <taxon>Tetranychidae</taxon>
        <taxon>Tetranychus</taxon>
    </lineage>
</organism>
<keyword evidence="2" id="KW-1185">Reference proteome</keyword>
<proteinExistence type="predicted"/>
<evidence type="ECO:0000313" key="1">
    <source>
        <dbReference type="EnsemblMetazoa" id="tetur02g07360.1"/>
    </source>
</evidence>
<name>T1JW84_TETUR</name>
<protein>
    <submittedName>
        <fullName evidence="1">Uncharacterized protein</fullName>
    </submittedName>
</protein>
<dbReference type="AlphaFoldDB" id="T1JW84"/>
<evidence type="ECO:0000313" key="2">
    <source>
        <dbReference type="Proteomes" id="UP000015104"/>
    </source>
</evidence>
<reference evidence="2" key="1">
    <citation type="submission" date="2011-08" db="EMBL/GenBank/DDBJ databases">
        <authorList>
            <person name="Rombauts S."/>
        </authorList>
    </citation>
    <scope>NUCLEOTIDE SEQUENCE</scope>
    <source>
        <strain evidence="2">London</strain>
    </source>
</reference>
<reference evidence="1" key="2">
    <citation type="submission" date="2015-06" db="UniProtKB">
        <authorList>
            <consortium name="EnsemblMetazoa"/>
        </authorList>
    </citation>
    <scope>IDENTIFICATION</scope>
</reference>
<sequence length="48" mass="5517">MKVLMVKTEDCEYIVALYECQKIWFAFIKDGLSGRIGGDILQPIDDNH</sequence>
<dbReference type="HOGENOM" id="CLU_3160566_0_0_1"/>